<dbReference type="GO" id="GO:1901678">
    <property type="term" value="P:iron coordination entity transport"/>
    <property type="evidence" value="ECO:0007669"/>
    <property type="project" value="UniProtKB-ARBA"/>
</dbReference>
<dbReference type="Pfam" id="PF01497">
    <property type="entry name" value="Peripla_BP_2"/>
    <property type="match status" value="1"/>
</dbReference>
<dbReference type="GO" id="GO:0030288">
    <property type="term" value="C:outer membrane-bounded periplasmic space"/>
    <property type="evidence" value="ECO:0007669"/>
    <property type="project" value="TreeGrafter"/>
</dbReference>
<dbReference type="InterPro" id="IPR002491">
    <property type="entry name" value="ABC_transptr_periplasmic_BD"/>
</dbReference>
<keyword evidence="4 6" id="KW-0732">Signal</keyword>
<name>A0A3D9IRH7_9BACL</name>
<evidence type="ECO:0000259" key="7">
    <source>
        <dbReference type="PROSITE" id="PS50983"/>
    </source>
</evidence>
<reference evidence="8 9" key="1">
    <citation type="submission" date="2018-07" db="EMBL/GenBank/DDBJ databases">
        <title>Genomic Encyclopedia of Type Strains, Phase III (KMG-III): the genomes of soil and plant-associated and newly described type strains.</title>
        <authorList>
            <person name="Whitman W."/>
        </authorList>
    </citation>
    <scope>NUCLEOTIDE SEQUENCE [LARGE SCALE GENOMIC DNA]</scope>
    <source>
        <strain evidence="8 9">CECT 7287</strain>
    </source>
</reference>
<feature type="signal peptide" evidence="6">
    <location>
        <begin position="1"/>
        <end position="21"/>
    </location>
</feature>
<gene>
    <name evidence="8" type="ORF">DFP98_12345</name>
</gene>
<dbReference type="PROSITE" id="PS51257">
    <property type="entry name" value="PROKAR_LIPOPROTEIN"/>
    <property type="match status" value="1"/>
</dbReference>
<feature type="domain" description="Fe/B12 periplasmic-binding" evidence="7">
    <location>
        <begin position="91"/>
        <end position="350"/>
    </location>
</feature>
<evidence type="ECO:0000256" key="6">
    <source>
        <dbReference type="SAM" id="SignalP"/>
    </source>
</evidence>
<sequence length="351" mass="38373">MSQRKRLAALMLMLFTLLLAAACGTRDEEGGSSPAATGASQQESGTTASEPQTEEAQSSEQPVKESAKEEPATRIVSTIKGDVEVPNRPERIVALYMIGDVLSFGITPVGISDVYEGAAFWDQLDGTTTLGEWFKPNQEAIIALDPDLILVPSDETYEALRKIAPTVLINTFEQSPEATIAELGEVLGRQEQAAQMIADFQVKMESGRKKLDDAGLLDKTVTLVEGGSKNVMFTVASLDYGRGSQAIYRHLGLKAPELVQRQIDKNTANPDEEGALSLSFEILEDYIGDYVFRSSYEGMADLSDNRLWTGIPAIKEGRLIEIPFGFCYYSDFYSLNKQIDYIVDALIAASK</sequence>
<dbReference type="AlphaFoldDB" id="A0A3D9IRH7"/>
<organism evidence="8 9">
    <name type="scientific">Cohnella phaseoli</name>
    <dbReference type="NCBI Taxonomy" id="456490"/>
    <lineage>
        <taxon>Bacteria</taxon>
        <taxon>Bacillati</taxon>
        <taxon>Bacillota</taxon>
        <taxon>Bacilli</taxon>
        <taxon>Bacillales</taxon>
        <taxon>Paenibacillaceae</taxon>
        <taxon>Cohnella</taxon>
    </lineage>
</organism>
<dbReference type="Proteomes" id="UP000256977">
    <property type="component" value="Unassembled WGS sequence"/>
</dbReference>
<proteinExistence type="inferred from homology"/>
<accession>A0A3D9IRH7</accession>
<dbReference type="PROSITE" id="PS50983">
    <property type="entry name" value="FE_B12_PBP"/>
    <property type="match status" value="1"/>
</dbReference>
<dbReference type="RefSeq" id="WP_116063362.1">
    <property type="nucleotide sequence ID" value="NZ_QRDZ01000023.1"/>
</dbReference>
<feature type="compositionally biased region" description="Basic and acidic residues" evidence="5">
    <location>
        <begin position="62"/>
        <end position="72"/>
    </location>
</feature>
<comment type="subcellular location">
    <subcellularLocation>
        <location evidence="1">Cell envelope</location>
    </subcellularLocation>
</comment>
<evidence type="ECO:0000256" key="4">
    <source>
        <dbReference type="ARBA" id="ARBA00022729"/>
    </source>
</evidence>
<evidence type="ECO:0000256" key="5">
    <source>
        <dbReference type="SAM" id="MobiDB-lite"/>
    </source>
</evidence>
<evidence type="ECO:0000313" key="9">
    <source>
        <dbReference type="Proteomes" id="UP000256977"/>
    </source>
</evidence>
<dbReference type="EMBL" id="QRDZ01000023">
    <property type="protein sequence ID" value="RED64373.1"/>
    <property type="molecule type" value="Genomic_DNA"/>
</dbReference>
<dbReference type="SUPFAM" id="SSF53807">
    <property type="entry name" value="Helical backbone' metal receptor"/>
    <property type="match status" value="1"/>
</dbReference>
<dbReference type="PANTHER" id="PTHR30532:SF29">
    <property type="entry name" value="FE(3+) DICITRATE-BINDING PERIPLASMIC PROTEIN"/>
    <property type="match status" value="1"/>
</dbReference>
<comment type="similarity">
    <text evidence="2">Belongs to the bacterial solute-binding protein 8 family.</text>
</comment>
<feature type="compositionally biased region" description="Polar residues" evidence="5">
    <location>
        <begin position="34"/>
        <end position="61"/>
    </location>
</feature>
<dbReference type="Gene3D" id="3.40.50.1980">
    <property type="entry name" value="Nitrogenase molybdenum iron protein domain"/>
    <property type="match status" value="2"/>
</dbReference>
<dbReference type="PANTHER" id="PTHR30532">
    <property type="entry name" value="IRON III DICITRATE-BINDING PERIPLASMIC PROTEIN"/>
    <property type="match status" value="1"/>
</dbReference>
<feature type="chain" id="PRO_5039692592" evidence="6">
    <location>
        <begin position="22"/>
        <end position="351"/>
    </location>
</feature>
<keyword evidence="9" id="KW-1185">Reference proteome</keyword>
<dbReference type="InterPro" id="IPR051313">
    <property type="entry name" value="Bact_iron-sidero_bind"/>
</dbReference>
<comment type="caution">
    <text evidence="8">The sequence shown here is derived from an EMBL/GenBank/DDBJ whole genome shotgun (WGS) entry which is preliminary data.</text>
</comment>
<evidence type="ECO:0000256" key="3">
    <source>
        <dbReference type="ARBA" id="ARBA00022448"/>
    </source>
</evidence>
<evidence type="ECO:0000313" key="8">
    <source>
        <dbReference type="EMBL" id="RED64373.1"/>
    </source>
</evidence>
<feature type="region of interest" description="Disordered" evidence="5">
    <location>
        <begin position="26"/>
        <end position="75"/>
    </location>
</feature>
<keyword evidence="3" id="KW-0813">Transport</keyword>
<evidence type="ECO:0000256" key="1">
    <source>
        <dbReference type="ARBA" id="ARBA00004196"/>
    </source>
</evidence>
<protein>
    <submittedName>
        <fullName evidence="8">ABC-type Fe3+-hydroxamate transport system substrate-binding protein</fullName>
    </submittedName>
</protein>
<evidence type="ECO:0000256" key="2">
    <source>
        <dbReference type="ARBA" id="ARBA00008814"/>
    </source>
</evidence>
<dbReference type="OrthoDB" id="2652069at2"/>